<comment type="caution">
    <text evidence="1">The sequence shown here is derived from an EMBL/GenBank/DDBJ whole genome shotgun (WGS) entry which is preliminary data.</text>
</comment>
<proteinExistence type="predicted"/>
<feature type="non-terminal residue" evidence="1">
    <location>
        <position position="56"/>
    </location>
</feature>
<keyword evidence="2" id="KW-1185">Reference proteome</keyword>
<dbReference type="RefSeq" id="XP_007771738.1">
    <property type="nucleotide sequence ID" value="XM_007773548.1"/>
</dbReference>
<dbReference type="InterPro" id="IPR036691">
    <property type="entry name" value="Endo/exonu/phosph_ase_sf"/>
</dbReference>
<dbReference type="EMBL" id="JH711583">
    <property type="protein sequence ID" value="EIW77849.1"/>
    <property type="molecule type" value="Genomic_DNA"/>
</dbReference>
<dbReference type="AlphaFoldDB" id="A0A5M3MEZ9"/>
<dbReference type="GeneID" id="19206789"/>
<organism evidence="1 2">
    <name type="scientific">Coniophora puteana (strain RWD-64-598)</name>
    <name type="common">Brown rot fungus</name>
    <dbReference type="NCBI Taxonomy" id="741705"/>
    <lineage>
        <taxon>Eukaryota</taxon>
        <taxon>Fungi</taxon>
        <taxon>Dikarya</taxon>
        <taxon>Basidiomycota</taxon>
        <taxon>Agaricomycotina</taxon>
        <taxon>Agaricomycetes</taxon>
        <taxon>Agaricomycetidae</taxon>
        <taxon>Boletales</taxon>
        <taxon>Coniophorineae</taxon>
        <taxon>Coniophoraceae</taxon>
        <taxon>Coniophora</taxon>
    </lineage>
</organism>
<sequence length="56" mass="6446">MRILQLNMNNSRYAHEDLLNGSLANDWDVILLQEPCLDKLGNTRATSAWRVIYPSD</sequence>
<evidence type="ECO:0000313" key="2">
    <source>
        <dbReference type="Proteomes" id="UP000053558"/>
    </source>
</evidence>
<dbReference type="OMA" id="CEDWDIL"/>
<dbReference type="Proteomes" id="UP000053558">
    <property type="component" value="Unassembled WGS sequence"/>
</dbReference>
<dbReference type="SUPFAM" id="SSF56219">
    <property type="entry name" value="DNase I-like"/>
    <property type="match status" value="1"/>
</dbReference>
<reference evidence="2" key="1">
    <citation type="journal article" date="2012" name="Science">
        <title>The Paleozoic origin of enzymatic lignin decomposition reconstructed from 31 fungal genomes.</title>
        <authorList>
            <person name="Floudas D."/>
            <person name="Binder M."/>
            <person name="Riley R."/>
            <person name="Barry K."/>
            <person name="Blanchette R.A."/>
            <person name="Henrissat B."/>
            <person name="Martinez A.T."/>
            <person name="Otillar R."/>
            <person name="Spatafora J.W."/>
            <person name="Yadav J.S."/>
            <person name="Aerts A."/>
            <person name="Benoit I."/>
            <person name="Boyd A."/>
            <person name="Carlson A."/>
            <person name="Copeland A."/>
            <person name="Coutinho P.M."/>
            <person name="de Vries R.P."/>
            <person name="Ferreira P."/>
            <person name="Findley K."/>
            <person name="Foster B."/>
            <person name="Gaskell J."/>
            <person name="Glotzer D."/>
            <person name="Gorecki P."/>
            <person name="Heitman J."/>
            <person name="Hesse C."/>
            <person name="Hori C."/>
            <person name="Igarashi K."/>
            <person name="Jurgens J.A."/>
            <person name="Kallen N."/>
            <person name="Kersten P."/>
            <person name="Kohler A."/>
            <person name="Kuees U."/>
            <person name="Kumar T.K.A."/>
            <person name="Kuo A."/>
            <person name="LaButti K."/>
            <person name="Larrondo L.F."/>
            <person name="Lindquist E."/>
            <person name="Ling A."/>
            <person name="Lombard V."/>
            <person name="Lucas S."/>
            <person name="Lundell T."/>
            <person name="Martin R."/>
            <person name="McLaughlin D.J."/>
            <person name="Morgenstern I."/>
            <person name="Morin E."/>
            <person name="Murat C."/>
            <person name="Nagy L.G."/>
            <person name="Nolan M."/>
            <person name="Ohm R.A."/>
            <person name="Patyshakuliyeva A."/>
            <person name="Rokas A."/>
            <person name="Ruiz-Duenas F.J."/>
            <person name="Sabat G."/>
            <person name="Salamov A."/>
            <person name="Samejima M."/>
            <person name="Schmutz J."/>
            <person name="Slot J.C."/>
            <person name="St John F."/>
            <person name="Stenlid J."/>
            <person name="Sun H."/>
            <person name="Sun S."/>
            <person name="Syed K."/>
            <person name="Tsang A."/>
            <person name="Wiebenga A."/>
            <person name="Young D."/>
            <person name="Pisabarro A."/>
            <person name="Eastwood D.C."/>
            <person name="Martin F."/>
            <person name="Cullen D."/>
            <person name="Grigoriev I.V."/>
            <person name="Hibbett D.S."/>
        </authorList>
    </citation>
    <scope>NUCLEOTIDE SEQUENCE [LARGE SCALE GENOMIC DNA]</scope>
    <source>
        <strain evidence="2">RWD-64-598 SS2</strain>
    </source>
</reference>
<gene>
    <name evidence="1" type="ORF">CONPUDRAFT_35281</name>
</gene>
<dbReference type="OrthoDB" id="2840473at2759"/>
<evidence type="ECO:0008006" key="3">
    <source>
        <dbReference type="Google" id="ProtNLM"/>
    </source>
</evidence>
<dbReference type="Gene3D" id="3.60.10.10">
    <property type="entry name" value="Endonuclease/exonuclease/phosphatase"/>
    <property type="match status" value="1"/>
</dbReference>
<evidence type="ECO:0000313" key="1">
    <source>
        <dbReference type="EMBL" id="EIW77849.1"/>
    </source>
</evidence>
<accession>A0A5M3MEZ9</accession>
<name>A0A5M3MEZ9_CONPW</name>
<protein>
    <recommendedName>
        <fullName evidence="3">Endonuclease/exonuclease/phosphatase domain-containing protein</fullName>
    </recommendedName>
</protein>
<dbReference type="KEGG" id="cput:CONPUDRAFT_35281"/>